<reference evidence="3 4" key="1">
    <citation type="submission" date="2019-08" db="EMBL/GenBank/DDBJ databases">
        <title>Genome of Psychroserpens burtonensis ACAM 167.</title>
        <authorList>
            <person name="Bowman J.P."/>
        </authorList>
    </citation>
    <scope>NUCLEOTIDE SEQUENCE [LARGE SCALE GENOMIC DNA]</scope>
    <source>
        <strain evidence="3 4">ACAM 167</strain>
    </source>
</reference>
<feature type="domain" description="HTTM" evidence="2">
    <location>
        <begin position="131"/>
        <end position="231"/>
    </location>
</feature>
<feature type="transmembrane region" description="Helical" evidence="1">
    <location>
        <begin position="23"/>
        <end position="41"/>
    </location>
</feature>
<dbReference type="Proteomes" id="UP000321938">
    <property type="component" value="Unassembled WGS sequence"/>
</dbReference>
<feature type="transmembrane region" description="Helical" evidence="1">
    <location>
        <begin position="338"/>
        <end position="360"/>
    </location>
</feature>
<dbReference type="InterPro" id="IPR007782">
    <property type="entry name" value="VKG_COase"/>
</dbReference>
<feature type="transmembrane region" description="Helical" evidence="1">
    <location>
        <begin position="213"/>
        <end position="232"/>
    </location>
</feature>
<dbReference type="RefSeq" id="WP_147231493.1">
    <property type="nucleotide sequence ID" value="NZ_VOSB01000009.1"/>
</dbReference>
<feature type="transmembrane region" description="Helical" evidence="1">
    <location>
        <begin position="71"/>
        <end position="101"/>
    </location>
</feature>
<evidence type="ECO:0000313" key="4">
    <source>
        <dbReference type="Proteomes" id="UP000321938"/>
    </source>
</evidence>
<dbReference type="GO" id="GO:0019842">
    <property type="term" value="F:vitamin binding"/>
    <property type="evidence" value="ECO:0007669"/>
    <property type="project" value="TreeGrafter"/>
</dbReference>
<evidence type="ECO:0000256" key="1">
    <source>
        <dbReference type="SAM" id="Phobius"/>
    </source>
</evidence>
<gene>
    <name evidence="3" type="ORF">ES692_07405</name>
</gene>
<sequence length="377" mass="44053">MTNISIFLLRPFQFEGTKLHPNVLLMCKLFVLLMTAHHMFFKIADPFIPFIAPLDWFNDYPNVFKYTLRTLYALSGFALLFNIKVRSAAIVIGLVVIINILASTPLFFNHSFICGCALFLAGLTNDKEPPYLLIFQLSLVYFGASINKFLEPDWWSGAFMDTWLGSSRENPIYLFFSGLLPDMLFAKLLSCIGMFTEFAIAVFLLFKKTRHLTLWFIIIFHTALFTLTSFRFGHFIESLALILLAFLNIPKSQLIINYESKSVDKLKRFFTLLDQDKKQVWSPFSEENSHWLKLKTNDKTLYNHNALKDIMLYTPNFFVILLCLDMATYVILTNHKTLLFIINSLLLWSIILYFLPIPWFKRKKLRLFINRNFFVPL</sequence>
<keyword evidence="1" id="KW-1133">Transmembrane helix</keyword>
<keyword evidence="1" id="KW-0812">Transmembrane</keyword>
<dbReference type="Pfam" id="PF05090">
    <property type="entry name" value="HTTM"/>
    <property type="match status" value="1"/>
</dbReference>
<comment type="caution">
    <text evidence="3">The sequence shown here is derived from an EMBL/GenBank/DDBJ whole genome shotgun (WGS) entry which is preliminary data.</text>
</comment>
<dbReference type="InterPro" id="IPR053934">
    <property type="entry name" value="HTTM_dom"/>
</dbReference>
<keyword evidence="4" id="KW-1185">Reference proteome</keyword>
<protein>
    <recommendedName>
        <fullName evidence="2">HTTM domain-containing protein</fullName>
    </recommendedName>
</protein>
<dbReference type="AlphaFoldDB" id="A0A5C7B9D9"/>
<name>A0A5C7B9D9_9FLAO</name>
<proteinExistence type="predicted"/>
<dbReference type="EMBL" id="VOSB01000009">
    <property type="protein sequence ID" value="TXE18064.1"/>
    <property type="molecule type" value="Genomic_DNA"/>
</dbReference>
<feature type="transmembrane region" description="Helical" evidence="1">
    <location>
        <begin position="310"/>
        <end position="332"/>
    </location>
</feature>
<accession>A0A5C7B9D9</accession>
<evidence type="ECO:0000313" key="3">
    <source>
        <dbReference type="EMBL" id="TXE18064.1"/>
    </source>
</evidence>
<evidence type="ECO:0000259" key="2">
    <source>
        <dbReference type="Pfam" id="PF05090"/>
    </source>
</evidence>
<dbReference type="GO" id="GO:0008488">
    <property type="term" value="F:gamma-glutamyl carboxylase activity"/>
    <property type="evidence" value="ECO:0007669"/>
    <property type="project" value="InterPro"/>
</dbReference>
<dbReference type="OrthoDB" id="1133379at2"/>
<dbReference type="PANTHER" id="PTHR12639:SF7">
    <property type="entry name" value="HTTM DOMAIN-CONTAINING PROTEIN"/>
    <property type="match status" value="1"/>
</dbReference>
<keyword evidence="1" id="KW-0472">Membrane</keyword>
<feature type="transmembrane region" description="Helical" evidence="1">
    <location>
        <begin position="184"/>
        <end position="206"/>
    </location>
</feature>
<dbReference type="PANTHER" id="PTHR12639">
    <property type="entry name" value="VITAMIN K-DEPENDENT GAMMA-CARBOXYLASE"/>
    <property type="match status" value="1"/>
</dbReference>
<organism evidence="3 4">
    <name type="scientific">Psychroserpens burtonensis</name>
    <dbReference type="NCBI Taxonomy" id="49278"/>
    <lineage>
        <taxon>Bacteria</taxon>
        <taxon>Pseudomonadati</taxon>
        <taxon>Bacteroidota</taxon>
        <taxon>Flavobacteriia</taxon>
        <taxon>Flavobacteriales</taxon>
        <taxon>Flavobacteriaceae</taxon>
        <taxon>Psychroserpens</taxon>
    </lineage>
</organism>